<feature type="compositionally biased region" description="Basic and acidic residues" evidence="9">
    <location>
        <begin position="130"/>
        <end position="155"/>
    </location>
</feature>
<evidence type="ECO:0000256" key="1">
    <source>
        <dbReference type="ARBA" id="ARBA00022603"/>
    </source>
</evidence>
<dbReference type="InterPro" id="IPR000504">
    <property type="entry name" value="RRM_dom"/>
</dbReference>
<keyword evidence="1 8" id="KW-0489">Methyltransferase</keyword>
<dbReference type="InParanoid" id="D6WVM0"/>
<dbReference type="SUPFAM" id="SSF54928">
    <property type="entry name" value="RNA-binding domain, RBD"/>
    <property type="match status" value="1"/>
</dbReference>
<dbReference type="Gene3D" id="3.30.70.330">
    <property type="match status" value="1"/>
</dbReference>
<dbReference type="Pfam" id="PF05958">
    <property type="entry name" value="tRNA_U5-meth_tr"/>
    <property type="match status" value="1"/>
</dbReference>
<evidence type="ECO:0000256" key="9">
    <source>
        <dbReference type="SAM" id="MobiDB-lite"/>
    </source>
</evidence>
<evidence type="ECO:0000256" key="8">
    <source>
        <dbReference type="PROSITE-ProRule" id="PRU01024"/>
    </source>
</evidence>
<dbReference type="GO" id="GO:0030697">
    <property type="term" value="F:tRNA (uracil(54)-C5)-methyltransferase activity, S-adenosyl methionine-dependent"/>
    <property type="evidence" value="ECO:0007669"/>
    <property type="project" value="UniProtKB-EC"/>
</dbReference>
<feature type="domain" description="RRM" evidence="10">
    <location>
        <begin position="50"/>
        <end position="125"/>
    </location>
</feature>
<dbReference type="PANTHER" id="PTHR45904:SF2">
    <property type="entry name" value="TRNA (URACIL-5-)-METHYLTRANSFERASE HOMOLOG A"/>
    <property type="match status" value="1"/>
</dbReference>
<reference evidence="11 12" key="1">
    <citation type="journal article" date="2008" name="Nature">
        <title>The genome of the model beetle and pest Tribolium castaneum.</title>
        <authorList>
            <consortium name="Tribolium Genome Sequencing Consortium"/>
            <person name="Richards S."/>
            <person name="Gibbs R.A."/>
            <person name="Weinstock G.M."/>
            <person name="Brown S.J."/>
            <person name="Denell R."/>
            <person name="Beeman R.W."/>
            <person name="Gibbs R."/>
            <person name="Beeman R.W."/>
            <person name="Brown S.J."/>
            <person name="Bucher G."/>
            <person name="Friedrich M."/>
            <person name="Grimmelikhuijzen C.J."/>
            <person name="Klingler M."/>
            <person name="Lorenzen M."/>
            <person name="Richards S."/>
            <person name="Roth S."/>
            <person name="Schroder R."/>
            <person name="Tautz D."/>
            <person name="Zdobnov E.M."/>
            <person name="Muzny D."/>
            <person name="Gibbs R.A."/>
            <person name="Weinstock G.M."/>
            <person name="Attaway T."/>
            <person name="Bell S."/>
            <person name="Buhay C.J."/>
            <person name="Chandrabose M.N."/>
            <person name="Chavez D."/>
            <person name="Clerk-Blankenburg K.P."/>
            <person name="Cree A."/>
            <person name="Dao M."/>
            <person name="Davis C."/>
            <person name="Chacko J."/>
            <person name="Dinh H."/>
            <person name="Dugan-Rocha S."/>
            <person name="Fowler G."/>
            <person name="Garner T.T."/>
            <person name="Garnes J."/>
            <person name="Gnirke A."/>
            <person name="Hawes A."/>
            <person name="Hernandez J."/>
            <person name="Hines S."/>
            <person name="Holder M."/>
            <person name="Hume J."/>
            <person name="Jhangiani S.N."/>
            <person name="Joshi V."/>
            <person name="Khan Z.M."/>
            <person name="Jackson L."/>
            <person name="Kovar C."/>
            <person name="Kowis A."/>
            <person name="Lee S."/>
            <person name="Lewis L.R."/>
            <person name="Margolis J."/>
            <person name="Morgan M."/>
            <person name="Nazareth L.V."/>
            <person name="Nguyen N."/>
            <person name="Okwuonu G."/>
            <person name="Parker D."/>
            <person name="Richards S."/>
            <person name="Ruiz S.J."/>
            <person name="Santibanez J."/>
            <person name="Savard J."/>
            <person name="Scherer S.E."/>
            <person name="Schneider B."/>
            <person name="Sodergren E."/>
            <person name="Tautz D."/>
            <person name="Vattahil S."/>
            <person name="Villasana D."/>
            <person name="White C.S."/>
            <person name="Wright R."/>
            <person name="Park Y."/>
            <person name="Beeman R.W."/>
            <person name="Lord J."/>
            <person name="Oppert B."/>
            <person name="Lorenzen M."/>
            <person name="Brown S."/>
            <person name="Wang L."/>
            <person name="Savard J."/>
            <person name="Tautz D."/>
            <person name="Richards S."/>
            <person name="Weinstock G."/>
            <person name="Gibbs R.A."/>
            <person name="Liu Y."/>
            <person name="Worley K."/>
            <person name="Weinstock G."/>
            <person name="Elsik C.G."/>
            <person name="Reese J.T."/>
            <person name="Elhaik E."/>
            <person name="Landan G."/>
            <person name="Graur D."/>
            <person name="Arensburger P."/>
            <person name="Atkinson P."/>
            <person name="Beeman R.W."/>
            <person name="Beidler J."/>
            <person name="Brown S.J."/>
            <person name="Demuth J.P."/>
            <person name="Drury D.W."/>
            <person name="Du Y.Z."/>
            <person name="Fujiwara H."/>
            <person name="Lorenzen M."/>
            <person name="Maselli V."/>
            <person name="Osanai M."/>
            <person name="Park Y."/>
            <person name="Robertson H.M."/>
            <person name="Tu Z."/>
            <person name="Wang J.J."/>
            <person name="Wang S."/>
            <person name="Richards S."/>
            <person name="Song H."/>
            <person name="Zhang L."/>
            <person name="Sodergren E."/>
            <person name="Werner D."/>
            <person name="Stanke M."/>
            <person name="Morgenstern B."/>
            <person name="Solovyev V."/>
            <person name="Kosarev P."/>
            <person name="Brown G."/>
            <person name="Chen H.C."/>
            <person name="Ermolaeva O."/>
            <person name="Hlavina W."/>
            <person name="Kapustin Y."/>
            <person name="Kiryutin B."/>
            <person name="Kitts P."/>
            <person name="Maglott D."/>
            <person name="Pruitt K."/>
            <person name="Sapojnikov V."/>
            <person name="Souvorov A."/>
            <person name="Mackey A.J."/>
            <person name="Waterhouse R.M."/>
            <person name="Wyder S."/>
            <person name="Zdobnov E.M."/>
            <person name="Zdobnov E.M."/>
            <person name="Wyder S."/>
            <person name="Kriventseva E.V."/>
            <person name="Kadowaki T."/>
            <person name="Bork P."/>
            <person name="Aranda M."/>
            <person name="Bao R."/>
            <person name="Beermann A."/>
            <person name="Berns N."/>
            <person name="Bolognesi R."/>
            <person name="Bonneton F."/>
            <person name="Bopp D."/>
            <person name="Brown S.J."/>
            <person name="Bucher G."/>
            <person name="Butts T."/>
            <person name="Chaumot A."/>
            <person name="Denell R.E."/>
            <person name="Ferrier D.E."/>
            <person name="Friedrich M."/>
            <person name="Gordon C.M."/>
            <person name="Jindra M."/>
            <person name="Klingler M."/>
            <person name="Lan Q."/>
            <person name="Lattorff H.M."/>
            <person name="Laudet V."/>
            <person name="von Levetsow C."/>
            <person name="Liu Z."/>
            <person name="Lutz R."/>
            <person name="Lynch J.A."/>
            <person name="da Fonseca R.N."/>
            <person name="Posnien N."/>
            <person name="Reuter R."/>
            <person name="Roth S."/>
            <person name="Savard J."/>
            <person name="Schinko J.B."/>
            <person name="Schmitt C."/>
            <person name="Schoppmeier M."/>
            <person name="Schroder R."/>
            <person name="Shippy T.D."/>
            <person name="Simonnet F."/>
            <person name="Marques-Souza H."/>
            <person name="Tautz D."/>
            <person name="Tomoyasu Y."/>
            <person name="Trauner J."/>
            <person name="Van der Zee M."/>
            <person name="Vervoort M."/>
            <person name="Wittkopp N."/>
            <person name="Wimmer E.A."/>
            <person name="Yang X."/>
            <person name="Jones A.K."/>
            <person name="Sattelle D.B."/>
            <person name="Ebert P.R."/>
            <person name="Nelson D."/>
            <person name="Scott J.G."/>
            <person name="Beeman R.W."/>
            <person name="Muthukrishnan S."/>
            <person name="Kramer K.J."/>
            <person name="Arakane Y."/>
            <person name="Beeman R.W."/>
            <person name="Zhu Q."/>
            <person name="Hogenkamp D."/>
            <person name="Dixit R."/>
            <person name="Oppert B."/>
            <person name="Jiang H."/>
            <person name="Zou Z."/>
            <person name="Marshall J."/>
            <person name="Elpidina E."/>
            <person name="Vinokurov K."/>
            <person name="Oppert C."/>
            <person name="Zou Z."/>
            <person name="Evans J."/>
            <person name="Lu Z."/>
            <person name="Zhao P."/>
            <person name="Sumathipala N."/>
            <person name="Altincicek B."/>
            <person name="Vilcinskas A."/>
            <person name="Williams M."/>
            <person name="Hultmark D."/>
            <person name="Hetru C."/>
            <person name="Jiang H."/>
            <person name="Grimmelikhuijzen C.J."/>
            <person name="Hauser F."/>
            <person name="Cazzamali G."/>
            <person name="Williamson M."/>
            <person name="Park Y."/>
            <person name="Li B."/>
            <person name="Tanaka Y."/>
            <person name="Predel R."/>
            <person name="Neupert S."/>
            <person name="Schachtner J."/>
            <person name="Verleyen P."/>
            <person name="Raible F."/>
            <person name="Bork P."/>
            <person name="Friedrich M."/>
            <person name="Walden K.K."/>
            <person name="Robertson H.M."/>
            <person name="Angeli S."/>
            <person name="Foret S."/>
            <person name="Bucher G."/>
            <person name="Schuetz S."/>
            <person name="Maleszka R."/>
            <person name="Wimmer E.A."/>
            <person name="Beeman R.W."/>
            <person name="Lorenzen M."/>
            <person name="Tomoyasu Y."/>
            <person name="Miller S.C."/>
            <person name="Grossmann D."/>
            <person name="Bucher G."/>
        </authorList>
    </citation>
    <scope>NUCLEOTIDE SEQUENCE [LARGE SCALE GENOMIC DNA]</scope>
    <source>
        <strain evidence="11 12">Georgia GA2</strain>
    </source>
</reference>
<dbReference type="GO" id="GO:0003723">
    <property type="term" value="F:RNA binding"/>
    <property type="evidence" value="ECO:0007669"/>
    <property type="project" value="UniProtKB-UniRule"/>
</dbReference>
<dbReference type="PhylomeDB" id="D6WVM0"/>
<keyword evidence="12" id="KW-1185">Reference proteome</keyword>
<dbReference type="InterPro" id="IPR029063">
    <property type="entry name" value="SAM-dependent_MTases_sf"/>
</dbReference>
<feature type="binding site" evidence="8">
    <location>
        <position position="398"/>
    </location>
    <ligand>
        <name>S-adenosyl-L-methionine</name>
        <dbReference type="ChEBI" id="CHEBI:59789"/>
    </ligand>
</feature>
<feature type="region of interest" description="Disordered" evidence="9">
    <location>
        <begin position="1"/>
        <end position="40"/>
    </location>
</feature>
<dbReference type="SUPFAM" id="SSF53335">
    <property type="entry name" value="S-adenosyl-L-methionine-dependent methyltransferases"/>
    <property type="match status" value="1"/>
</dbReference>
<dbReference type="Gene3D" id="3.40.50.150">
    <property type="entry name" value="Vaccinia Virus protein VP39"/>
    <property type="match status" value="1"/>
</dbReference>
<evidence type="ECO:0000256" key="7">
    <source>
        <dbReference type="PROSITE-ProRule" id="PRU00176"/>
    </source>
</evidence>
<evidence type="ECO:0000313" key="12">
    <source>
        <dbReference type="Proteomes" id="UP000007266"/>
    </source>
</evidence>
<dbReference type="Gene3D" id="2.40.50.1070">
    <property type="match status" value="1"/>
</dbReference>
<dbReference type="InterPro" id="IPR012677">
    <property type="entry name" value="Nucleotide-bd_a/b_plait_sf"/>
</dbReference>
<reference evidence="11 12" key="2">
    <citation type="journal article" date="2010" name="Nucleic Acids Res.">
        <title>BeetleBase in 2010: revisions to provide comprehensive genomic information for Tribolium castaneum.</title>
        <authorList>
            <person name="Kim H.S."/>
            <person name="Murphy T."/>
            <person name="Xia J."/>
            <person name="Caragea D."/>
            <person name="Park Y."/>
            <person name="Beeman R.W."/>
            <person name="Lorenzen M.D."/>
            <person name="Butcher S."/>
            <person name="Manak J.R."/>
            <person name="Brown S.J."/>
        </authorList>
    </citation>
    <scope>GENOME REANNOTATION</scope>
    <source>
        <strain evidence="11 12">Georgia GA2</strain>
    </source>
</reference>
<gene>
    <name evidence="11" type="primary">AUGUSTUS-3.0.2_05909</name>
    <name evidence="11" type="ORF">TcasGA2_TC005909</name>
</gene>
<protein>
    <recommendedName>
        <fullName evidence="5">tRNA (uracil(54)-C(5))-methyltransferase</fullName>
        <ecNumber evidence="5">2.1.1.35</ecNumber>
    </recommendedName>
</protein>
<organism evidence="11 12">
    <name type="scientific">Tribolium castaneum</name>
    <name type="common">Red flour beetle</name>
    <dbReference type="NCBI Taxonomy" id="7070"/>
    <lineage>
        <taxon>Eukaryota</taxon>
        <taxon>Metazoa</taxon>
        <taxon>Ecdysozoa</taxon>
        <taxon>Arthropoda</taxon>
        <taxon>Hexapoda</taxon>
        <taxon>Insecta</taxon>
        <taxon>Pterygota</taxon>
        <taxon>Neoptera</taxon>
        <taxon>Endopterygota</taxon>
        <taxon>Coleoptera</taxon>
        <taxon>Polyphaga</taxon>
        <taxon>Cucujiformia</taxon>
        <taxon>Tenebrionidae</taxon>
        <taxon>Tenebrionidae incertae sedis</taxon>
        <taxon>Tribolium</taxon>
    </lineage>
</organism>
<dbReference type="AlphaFoldDB" id="D6WVM0"/>
<keyword evidence="3 8" id="KW-0949">S-adenosyl-L-methionine</keyword>
<dbReference type="EC" id="2.1.1.35" evidence="5"/>
<evidence type="ECO:0000256" key="4">
    <source>
        <dbReference type="ARBA" id="ARBA00022884"/>
    </source>
</evidence>
<evidence type="ECO:0000256" key="6">
    <source>
        <dbReference type="ARBA" id="ARBA00047278"/>
    </source>
</evidence>
<sequence>MESAPEPQIKIEDIKQEENAPVEGPIEENAPPENDPYAYLDRSDFSSEKFKIEIKNLPKIYGISEFRKLLNNKLKLNSTKIKAPKRNSPYAFVCFRSDEDRNKAIETLSGFKWKGKPLQAIRAKPSPDPLVKKRKEDSEEGPNKKIKIDNRSQEEKLKSSTIPLWDVPYEEQLKTKQEEARNILKRLGNELARQNPDLREWLNKQKEKFDGLPCELLNIRYADECDGYRNKCSFTVGIDEETKLPTVGFRIGSYVNGITGVGSIESLKHIPESMKLAVKLFQDYVRASDLQVFNFEVHTGHFRQLTIRTAQDQIMLVVGIHPQDLSEEKLKVFKNSLIHYFTEGAGKEAKITSLYYQKIVKKIAGEDSDGSEHLWGDTHICETLLGLKFKISPEAFFQINTKGAEILYKSIIELASPTEDSTVLDVCCGTGTIGLCFAKNCKKVLGIEIVPQAIIDAKANAKLNEIENSEFFEGKAEEILGSVCYRAMGDVVAVVDPPRAGLQQKAVVQIRKINKIGQLVYVSCNPAAALKNFIDIGRPASKTLHNEPLVPVRAVVVDMFPHTRHCELIISFKRFDKLLIVDSDSK</sequence>
<dbReference type="EMBL" id="KQ971357">
    <property type="protein sequence ID" value="EFA08275.1"/>
    <property type="molecule type" value="Genomic_DNA"/>
</dbReference>
<dbReference type="GO" id="GO:0032259">
    <property type="term" value="P:methylation"/>
    <property type="evidence" value="ECO:0007669"/>
    <property type="project" value="UniProtKB-KW"/>
</dbReference>
<keyword evidence="2 8" id="KW-0808">Transferase</keyword>
<dbReference type="InterPro" id="IPR045850">
    <property type="entry name" value="TRM2_met"/>
</dbReference>
<proteinExistence type="inferred from homology"/>
<evidence type="ECO:0000259" key="10">
    <source>
        <dbReference type="PROSITE" id="PS50102"/>
    </source>
</evidence>
<dbReference type="OMA" id="TPLWNMP"/>
<dbReference type="HOGENOM" id="CLU_014689_4_2_1"/>
<dbReference type="InterPro" id="IPR035979">
    <property type="entry name" value="RBD_domain_sf"/>
</dbReference>
<feature type="compositionally biased region" description="Basic and acidic residues" evidence="9">
    <location>
        <begin position="9"/>
        <end position="18"/>
    </location>
</feature>
<feature type="active site" description="Nucleophile" evidence="8">
    <location>
        <position position="524"/>
    </location>
</feature>
<feature type="binding site" evidence="8">
    <location>
        <position position="448"/>
    </location>
    <ligand>
        <name>S-adenosyl-L-methionine</name>
        <dbReference type="ChEBI" id="CHEBI:59789"/>
    </ligand>
</feature>
<dbReference type="Proteomes" id="UP000007266">
    <property type="component" value="Linkage group 8"/>
</dbReference>
<comment type="similarity">
    <text evidence="8">Belongs to the class I-like SAM-binding methyltransferase superfamily. RNA M5U methyltransferase family.</text>
</comment>
<dbReference type="eggNOG" id="KOG2187">
    <property type="taxonomic scope" value="Eukaryota"/>
</dbReference>
<feature type="region of interest" description="Disordered" evidence="9">
    <location>
        <begin position="121"/>
        <end position="155"/>
    </location>
</feature>
<accession>D6WVM0</accession>
<dbReference type="KEGG" id="tca:662023"/>
<dbReference type="GO" id="GO:0006396">
    <property type="term" value="P:RNA processing"/>
    <property type="evidence" value="ECO:0007669"/>
    <property type="project" value="InterPro"/>
</dbReference>
<dbReference type="InterPro" id="IPR010280">
    <property type="entry name" value="U5_MeTrfase_fam"/>
</dbReference>
<keyword evidence="4 7" id="KW-0694">RNA-binding</keyword>
<evidence type="ECO:0000256" key="3">
    <source>
        <dbReference type="ARBA" id="ARBA00022691"/>
    </source>
</evidence>
<dbReference type="Pfam" id="PF00076">
    <property type="entry name" value="RRM_1"/>
    <property type="match status" value="1"/>
</dbReference>
<dbReference type="CDD" id="cd02440">
    <property type="entry name" value="AdoMet_MTases"/>
    <property type="match status" value="1"/>
</dbReference>
<dbReference type="PANTHER" id="PTHR45904">
    <property type="entry name" value="TRNA (URACIL-5-)-METHYLTRANSFERASE"/>
    <property type="match status" value="1"/>
</dbReference>
<comment type="catalytic activity">
    <reaction evidence="6">
        <text>uridine(54) in tRNA + S-adenosyl-L-methionine = 5-methyluridine(54) in tRNA + S-adenosyl-L-homocysteine + H(+)</text>
        <dbReference type="Rhea" id="RHEA:42712"/>
        <dbReference type="Rhea" id="RHEA-COMP:10167"/>
        <dbReference type="Rhea" id="RHEA-COMP:10193"/>
        <dbReference type="ChEBI" id="CHEBI:15378"/>
        <dbReference type="ChEBI" id="CHEBI:57856"/>
        <dbReference type="ChEBI" id="CHEBI:59789"/>
        <dbReference type="ChEBI" id="CHEBI:65315"/>
        <dbReference type="ChEBI" id="CHEBI:74447"/>
        <dbReference type="EC" id="2.1.1.35"/>
    </reaction>
    <physiologicalReaction direction="left-to-right" evidence="6">
        <dbReference type="Rhea" id="RHEA:42713"/>
    </physiologicalReaction>
</comment>
<comment type="caution">
    <text evidence="8">Lacks conserved residue(s) required for the propagation of feature annotation.</text>
</comment>
<feature type="binding site" evidence="8">
    <location>
        <position position="496"/>
    </location>
    <ligand>
        <name>S-adenosyl-L-methionine</name>
        <dbReference type="ChEBI" id="CHEBI:59789"/>
    </ligand>
</feature>
<evidence type="ECO:0000256" key="2">
    <source>
        <dbReference type="ARBA" id="ARBA00022679"/>
    </source>
</evidence>
<evidence type="ECO:0000256" key="5">
    <source>
        <dbReference type="ARBA" id="ARBA00033763"/>
    </source>
</evidence>
<dbReference type="OrthoDB" id="10250660at2759"/>
<dbReference type="PROSITE" id="PS51687">
    <property type="entry name" value="SAM_MT_RNA_M5U"/>
    <property type="match status" value="1"/>
</dbReference>
<dbReference type="STRING" id="7070.D6WVM0"/>
<dbReference type="PROSITE" id="PS50102">
    <property type="entry name" value="RRM"/>
    <property type="match status" value="1"/>
</dbReference>
<dbReference type="FunCoup" id="D6WVM0">
    <property type="interactions" value="1524"/>
</dbReference>
<evidence type="ECO:0000313" key="11">
    <source>
        <dbReference type="EMBL" id="EFA08275.1"/>
    </source>
</evidence>
<name>D6WVM0_TRICA</name>